<dbReference type="KEGG" id="cfus:CYFUS_002447"/>
<dbReference type="InterPro" id="IPR011009">
    <property type="entry name" value="Kinase-like_dom_sf"/>
</dbReference>
<keyword evidence="4 6" id="KW-0067">ATP-binding</keyword>
<dbReference type="InterPro" id="IPR019734">
    <property type="entry name" value="TPR_rpt"/>
</dbReference>
<dbReference type="PROSITE" id="PS50011">
    <property type="entry name" value="PROTEIN_KINASE_DOM"/>
    <property type="match status" value="1"/>
</dbReference>
<dbReference type="Pfam" id="PF13374">
    <property type="entry name" value="TPR_10"/>
    <property type="match status" value="2"/>
</dbReference>
<evidence type="ECO:0000256" key="8">
    <source>
        <dbReference type="SAM" id="Phobius"/>
    </source>
</evidence>
<reference evidence="10 11" key="1">
    <citation type="submission" date="2017-06" db="EMBL/GenBank/DDBJ databases">
        <title>Sequencing and comparative analysis of myxobacterial genomes.</title>
        <authorList>
            <person name="Rupp O."/>
            <person name="Goesmann A."/>
            <person name="Sogaard-Andersen L."/>
        </authorList>
    </citation>
    <scope>NUCLEOTIDE SEQUENCE [LARGE SCALE GENOMIC DNA]</scope>
    <source>
        <strain evidence="10 11">DSM 52655</strain>
    </source>
</reference>
<dbReference type="SUPFAM" id="SSF48452">
    <property type="entry name" value="TPR-like"/>
    <property type="match status" value="3"/>
</dbReference>
<evidence type="ECO:0000256" key="4">
    <source>
        <dbReference type="ARBA" id="ARBA00022840"/>
    </source>
</evidence>
<dbReference type="InterPro" id="IPR011990">
    <property type="entry name" value="TPR-like_helical_dom_sf"/>
</dbReference>
<feature type="binding site" evidence="6">
    <location>
        <position position="92"/>
    </location>
    <ligand>
        <name>ATP</name>
        <dbReference type="ChEBI" id="CHEBI:30616"/>
    </ligand>
</feature>
<keyword evidence="8" id="KW-0472">Membrane</keyword>
<dbReference type="AlphaFoldDB" id="A0A250J1I3"/>
<dbReference type="CDD" id="cd14014">
    <property type="entry name" value="STKc_PknB_like"/>
    <property type="match status" value="1"/>
</dbReference>
<dbReference type="Pfam" id="PF13424">
    <property type="entry name" value="TPR_12"/>
    <property type="match status" value="2"/>
</dbReference>
<feature type="region of interest" description="Disordered" evidence="7">
    <location>
        <begin position="937"/>
        <end position="958"/>
    </location>
</feature>
<dbReference type="PROSITE" id="PS50293">
    <property type="entry name" value="TPR_REGION"/>
    <property type="match status" value="2"/>
</dbReference>
<dbReference type="GO" id="GO:0005524">
    <property type="term" value="F:ATP binding"/>
    <property type="evidence" value="ECO:0007669"/>
    <property type="project" value="UniProtKB-UniRule"/>
</dbReference>
<sequence length="958" mass="105399">MSDEAPPRGGGAASTGAFEEDATLVRTVIRDVIDLNPRTAPPPASPPMEPLPVVAGQILANRYTVLQVLGRGSMGVVVSAYDARLDRCVALKLLRRETDAIRPQEDLEARMVREAQAMARLSHPNVVAVYDVGTIEDGAIFIAMERVEGQTLRHWCEQAPRSWRDILTVYLGAGHGLAAAHEAGLVHRDFKPENVLVGRDERARVTDFGLARAAASPMSETPRNLSLPPGALDSPLTLHGTLLGTPRYMAPELLRGEAADARSDVFAFCVALYEAIYGQHPFAGTTQAESIQNQREGRARPPPMNSPVPAWVERPLMQGLRADPTQRPESMRALVAELEDDPEVRRRLRKRVVLAASLIATLFVLLVSAVVTLTKQQTQCALLERQLHGVWDSGVRKRVRQAILNTRLPHAQESFTRVAELLDGYSAQWVKLRGEVCSKGAEQPPPAWVPRGTECLERRREQLRVLTTEVLTRDMDAEHLAQAETAARSLSPLEICTDSKAMSAAVPPPEEPALRARVEALQARMERLETLRKAAQYGEALESGTEWLREVEQVGYPHLRAQAYHQMAKIKDSVGKYADAEDLARQAIPLAAKSKDLVLVAQAWTVLVRQVGWRQGRYPEAMGLMLALESAVDCADDDETRAEALNTQAVTYQRMGRHEEARQKHEHALALRQKVLGPEHPLVAASYNNLGIVLAEMGQFEQARASYDHALQLRRKTLGKDHPFVAQSYSNLGTVLSELGRHEEARDMYEHALAIRKKTLGLEHPDVASSLTNLGVALTQLGRYSEALAMQESALALRRKLLGPEHPDLAMPLTNLGGALRKLRRYAEARTHLEHALALREKALGADHPDVAQTLDELGQLLADMGRHAEARAHYERALAIQQKALRPGHPSIAASLTHLGELLVRMKHGAEAIPLLERALSLSPEPRRAELRALLERAREGAPGNKAPGDPVASPVP</sequence>
<dbReference type="Gene3D" id="1.25.40.10">
    <property type="entry name" value="Tetratricopeptide repeat domain"/>
    <property type="match status" value="4"/>
</dbReference>
<evidence type="ECO:0000256" key="3">
    <source>
        <dbReference type="ARBA" id="ARBA00022803"/>
    </source>
</evidence>
<evidence type="ECO:0000256" key="5">
    <source>
        <dbReference type="PROSITE-ProRule" id="PRU00339"/>
    </source>
</evidence>
<dbReference type="InterPro" id="IPR000719">
    <property type="entry name" value="Prot_kinase_dom"/>
</dbReference>
<dbReference type="Gene3D" id="1.10.510.10">
    <property type="entry name" value="Transferase(Phosphotransferase) domain 1"/>
    <property type="match status" value="1"/>
</dbReference>
<protein>
    <recommendedName>
        <fullName evidence="9">Protein kinase domain-containing protein</fullName>
    </recommendedName>
</protein>
<keyword evidence="1" id="KW-0677">Repeat</keyword>
<dbReference type="GO" id="GO:0004672">
    <property type="term" value="F:protein kinase activity"/>
    <property type="evidence" value="ECO:0007669"/>
    <property type="project" value="InterPro"/>
</dbReference>
<dbReference type="Gene3D" id="3.30.200.20">
    <property type="entry name" value="Phosphorylase Kinase, domain 1"/>
    <property type="match status" value="1"/>
</dbReference>
<dbReference type="Pfam" id="PF00069">
    <property type="entry name" value="Pkinase"/>
    <property type="match status" value="1"/>
</dbReference>
<name>A0A250J1I3_9BACT</name>
<dbReference type="InterPro" id="IPR008271">
    <property type="entry name" value="Ser/Thr_kinase_AS"/>
</dbReference>
<keyword evidence="8" id="KW-0812">Transmembrane</keyword>
<dbReference type="PROSITE" id="PS50005">
    <property type="entry name" value="TPR"/>
    <property type="match status" value="5"/>
</dbReference>
<evidence type="ECO:0000313" key="10">
    <source>
        <dbReference type="EMBL" id="ATB37026.1"/>
    </source>
</evidence>
<dbReference type="EMBL" id="CP022098">
    <property type="protein sequence ID" value="ATB37026.1"/>
    <property type="molecule type" value="Genomic_DNA"/>
</dbReference>
<dbReference type="PROSITE" id="PS00107">
    <property type="entry name" value="PROTEIN_KINASE_ATP"/>
    <property type="match status" value="1"/>
</dbReference>
<dbReference type="SUPFAM" id="SSF56112">
    <property type="entry name" value="Protein kinase-like (PK-like)"/>
    <property type="match status" value="1"/>
</dbReference>
<feature type="repeat" description="TPR" evidence="5">
    <location>
        <begin position="852"/>
        <end position="885"/>
    </location>
</feature>
<dbReference type="Proteomes" id="UP000217257">
    <property type="component" value="Chromosome"/>
</dbReference>
<dbReference type="PANTHER" id="PTHR45641">
    <property type="entry name" value="TETRATRICOPEPTIDE REPEAT PROTEIN (AFU_ORTHOLOGUE AFUA_6G03870)"/>
    <property type="match status" value="1"/>
</dbReference>
<dbReference type="RefSeq" id="WP_095985400.1">
    <property type="nucleotide sequence ID" value="NZ_CP022098.1"/>
</dbReference>
<dbReference type="SMART" id="SM00028">
    <property type="entry name" value="TPR"/>
    <property type="match status" value="8"/>
</dbReference>
<proteinExistence type="predicted"/>
<feature type="region of interest" description="Disordered" evidence="7">
    <location>
        <begin position="287"/>
        <end position="308"/>
    </location>
</feature>
<gene>
    <name evidence="10" type="ORF">CYFUS_002447</name>
</gene>
<evidence type="ECO:0000313" key="11">
    <source>
        <dbReference type="Proteomes" id="UP000217257"/>
    </source>
</evidence>
<dbReference type="InterPro" id="IPR017441">
    <property type="entry name" value="Protein_kinase_ATP_BS"/>
</dbReference>
<feature type="domain" description="Protein kinase" evidence="9">
    <location>
        <begin position="63"/>
        <end position="344"/>
    </location>
</feature>
<keyword evidence="3 5" id="KW-0802">TPR repeat</keyword>
<accession>A0A250J1I3</accession>
<feature type="transmembrane region" description="Helical" evidence="8">
    <location>
        <begin position="352"/>
        <end position="373"/>
    </location>
</feature>
<evidence type="ECO:0000256" key="1">
    <source>
        <dbReference type="ARBA" id="ARBA00022737"/>
    </source>
</evidence>
<feature type="repeat" description="TPR" evidence="5">
    <location>
        <begin position="726"/>
        <end position="759"/>
    </location>
</feature>
<feature type="repeat" description="TPR" evidence="5">
    <location>
        <begin position="684"/>
        <end position="717"/>
    </location>
</feature>
<dbReference type="PRINTS" id="PR00381">
    <property type="entry name" value="KINESINLIGHT"/>
</dbReference>
<evidence type="ECO:0000256" key="7">
    <source>
        <dbReference type="SAM" id="MobiDB-lite"/>
    </source>
</evidence>
<dbReference type="PANTHER" id="PTHR45641:SF19">
    <property type="entry name" value="NEPHROCYSTIN-3"/>
    <property type="match status" value="1"/>
</dbReference>
<evidence type="ECO:0000256" key="6">
    <source>
        <dbReference type="PROSITE-ProRule" id="PRU10141"/>
    </source>
</evidence>
<keyword evidence="2 6" id="KW-0547">Nucleotide-binding</keyword>
<keyword evidence="8" id="KW-1133">Transmembrane helix</keyword>
<evidence type="ECO:0000259" key="9">
    <source>
        <dbReference type="PROSITE" id="PS50011"/>
    </source>
</evidence>
<organism evidence="10 11">
    <name type="scientific">Cystobacter fuscus</name>
    <dbReference type="NCBI Taxonomy" id="43"/>
    <lineage>
        <taxon>Bacteria</taxon>
        <taxon>Pseudomonadati</taxon>
        <taxon>Myxococcota</taxon>
        <taxon>Myxococcia</taxon>
        <taxon>Myxococcales</taxon>
        <taxon>Cystobacterineae</taxon>
        <taxon>Archangiaceae</taxon>
        <taxon>Cystobacter</taxon>
    </lineage>
</organism>
<dbReference type="PROSITE" id="PS00108">
    <property type="entry name" value="PROTEIN_KINASE_ST"/>
    <property type="match status" value="1"/>
</dbReference>
<evidence type="ECO:0000256" key="2">
    <source>
        <dbReference type="ARBA" id="ARBA00022741"/>
    </source>
</evidence>
<feature type="repeat" description="TPR" evidence="5">
    <location>
        <begin position="768"/>
        <end position="801"/>
    </location>
</feature>
<feature type="repeat" description="TPR" evidence="5">
    <location>
        <begin position="894"/>
        <end position="927"/>
    </location>
</feature>